<dbReference type="EMBL" id="CP057906">
    <property type="protein sequence ID" value="QMO39878.1"/>
    <property type="molecule type" value="Genomic_DNA"/>
</dbReference>
<dbReference type="RefSeq" id="WP_071685854.1">
    <property type="nucleotide sequence ID" value="NZ_BFWH01000037.1"/>
</dbReference>
<feature type="region of interest" description="Disordered" evidence="2">
    <location>
        <begin position="749"/>
        <end position="769"/>
    </location>
</feature>
<evidence type="ECO:0000256" key="2">
    <source>
        <dbReference type="SAM" id="MobiDB-lite"/>
    </source>
</evidence>
<evidence type="ECO:0000313" key="5">
    <source>
        <dbReference type="EMBL" id="QMO39878.1"/>
    </source>
</evidence>
<reference evidence="5 6" key="1">
    <citation type="submission" date="2020-06" db="EMBL/GenBank/DDBJ databases">
        <title>REHAB project genomes.</title>
        <authorList>
            <person name="Shaw L.P."/>
        </authorList>
    </citation>
    <scope>NUCLEOTIDE SEQUENCE [LARGE SCALE GENOMIC DNA]</scope>
    <source>
        <strain evidence="5 6">RHB10-C12</strain>
    </source>
</reference>
<feature type="domain" description="Bacteriophage tail tape measure C-terminal" evidence="4">
    <location>
        <begin position="797"/>
        <end position="871"/>
    </location>
</feature>
<dbReference type="Pfam" id="PF24622">
    <property type="entry name" value="TMP_4"/>
    <property type="match status" value="1"/>
</dbReference>
<sequence>MDQIADLVIDLSIDTADFKEQLPRVKNLLNGTAREAERAEARMKRFEESQKQAASATVIQTQAVVKHAQGHVSLAEDVERARLRMEALSRQMREEQVQAAALAAAQDKMAAAFYRQIDSVKQASAGLQELQRIQQQIRQARNSGGIAQQDYLALISEVTAKTRVLTQEEETATRQKTAFIRQLKEQTSRQKMTTTELLRAKAAQLGCSSAAEVYIRKMEKAGNTTHSLGLKSAAARRELGVMIGELARGNFGALRGSGITLANRAGWIDKLMTPKGLAVGGVIGGITAAVIGLGKAWMEGQEEGEAFNRQLELTGHYAGVTAGQLWALSKNLSGNGITQHAMAGSLAQVVGSGAFHGNDIGMVAKAAAQMERSVGQSVSDTISQFKRLKDDPVSAAKALDDELHFLTATQLEQIRVLGEQGRTSDAARIAMSALAEETGKRTSDIDNNLNALGSTLQTLSDWWKQFWDAAMNIGREDSLDAQIASLQEKIQRAKKFPWTKASTTGEYDQQQLDALQERKRQQDLQDAKEQAERNYQEQQKRRNAENAALNRMNETEAARHQREIARINAMQYADQAVRDAAIQRENERYEKAIKKKTPATRNDEATRLLLQYSQQQAQVEGQIAAARQSAGMATERMTEAHKQLLALQQRISDLAGKKLTADEKSVLAHKDELIQALTLLDAKQQELQKQTALNDLKKKTIQLTSQLAEEERAQRQQHDLDVAMAGMGDQQRQRYQSQLRLRQQYQQQLEQLERDSKQKGSYGSDAYRKAEQTLTDSLNRKLNENRRYWQQMDAAQGEWRNGTKRAFMNFTADADNAAGTAEQMFMSAFSSMGNGLATFVTTGKLNFKSFTSSVLSDMAKILAQATMMKAVKGIGSVMGFDFGDVKTNAEGGVYQSADLSRYSGTVVNRPTFFAFAKGAGVMGEAGPEAILPLRRGADGKLGVVAATCGSGMVMFAPQYNIEINNDGQNGQIGPEVMQAVYNLGKRAAEDFMQQQSRDGGQLSGVYR</sequence>
<feature type="domain" description="Bacteriophage tail tape measure N-terminal" evidence="3">
    <location>
        <begin position="217"/>
        <end position="415"/>
    </location>
</feature>
<feature type="coiled-coil region" evidence="1">
    <location>
        <begin position="29"/>
        <end position="143"/>
    </location>
</feature>
<dbReference type="Pfam" id="PF09718">
    <property type="entry name" value="Tape_meas_lam_C"/>
    <property type="match status" value="1"/>
</dbReference>
<organism evidence="5 6">
    <name type="scientific">Escherichia coli</name>
    <dbReference type="NCBI Taxonomy" id="562"/>
    <lineage>
        <taxon>Bacteria</taxon>
        <taxon>Pseudomonadati</taxon>
        <taxon>Pseudomonadota</taxon>
        <taxon>Gammaproteobacteria</taxon>
        <taxon>Enterobacterales</taxon>
        <taxon>Enterobacteriaceae</taxon>
        <taxon>Escherichia</taxon>
    </lineage>
</organism>
<dbReference type="InterPro" id="IPR009628">
    <property type="entry name" value="Phage_tape_measure_N"/>
</dbReference>
<evidence type="ECO:0000259" key="4">
    <source>
        <dbReference type="Pfam" id="PF09718"/>
    </source>
</evidence>
<proteinExistence type="predicted"/>
<keyword evidence="1" id="KW-0175">Coiled coil</keyword>
<dbReference type="InterPro" id="IPR006431">
    <property type="entry name" value="Phage_tape_meas_C"/>
</dbReference>
<name>A0A7L7EBA9_ECOLX</name>
<protein>
    <submittedName>
        <fullName evidence="5">Phage tail tape measure protein</fullName>
    </submittedName>
</protein>
<dbReference type="AlphaFoldDB" id="A0A7L7EBA9"/>
<gene>
    <name evidence="5" type="ORF">HVW43_06030</name>
</gene>
<evidence type="ECO:0000313" key="6">
    <source>
        <dbReference type="Proteomes" id="UP000514754"/>
    </source>
</evidence>
<evidence type="ECO:0000259" key="3">
    <source>
        <dbReference type="Pfam" id="PF06791"/>
    </source>
</evidence>
<feature type="compositionally biased region" description="Basic and acidic residues" evidence="2">
    <location>
        <begin position="518"/>
        <end position="544"/>
    </location>
</feature>
<evidence type="ECO:0000256" key="1">
    <source>
        <dbReference type="SAM" id="Coils"/>
    </source>
</evidence>
<dbReference type="Pfam" id="PF06791">
    <property type="entry name" value="TMP_2"/>
    <property type="match status" value="1"/>
</dbReference>
<feature type="region of interest" description="Disordered" evidence="2">
    <location>
        <begin position="518"/>
        <end position="557"/>
    </location>
</feature>
<dbReference type="NCBIfam" id="TIGR01541">
    <property type="entry name" value="tape_meas_lam_C"/>
    <property type="match status" value="1"/>
</dbReference>
<dbReference type="Proteomes" id="UP000514754">
    <property type="component" value="Chromosome"/>
</dbReference>
<accession>A0A7L7EBA9</accession>